<accession>A0A890DJY3</accession>
<evidence type="ECO:0000313" key="1">
    <source>
        <dbReference type="EMBL" id="QRG44696.1"/>
    </source>
</evidence>
<organism evidence="1">
    <name type="scientific">Escherichia coli</name>
    <dbReference type="NCBI Taxonomy" id="562"/>
    <lineage>
        <taxon>Bacteria</taxon>
        <taxon>Pseudomonadati</taxon>
        <taxon>Pseudomonadota</taxon>
        <taxon>Gammaproteobacteria</taxon>
        <taxon>Enterobacterales</taxon>
        <taxon>Enterobacteriaceae</taxon>
        <taxon>Escherichia</taxon>
    </lineage>
</organism>
<geneLocation type="plasmid" evidence="1">
    <name>pESBL3301-IncX1</name>
</geneLocation>
<sequence>MTSKIMAVARNNQFFKIFLHGVPRRNFRFDLRKKTVLLLAEICAHSKASNFVLGRLPCCVTSLLLHNIKHRPTA</sequence>
<dbReference type="AlphaFoldDB" id="A0A890DJY3"/>
<keyword evidence="1" id="KW-0614">Plasmid</keyword>
<protein>
    <submittedName>
        <fullName evidence="1">Uncharacterized protein</fullName>
    </submittedName>
</protein>
<dbReference type="EMBL" id="MW390542">
    <property type="protein sequence ID" value="QRG44696.1"/>
    <property type="molecule type" value="Genomic_DNA"/>
</dbReference>
<proteinExistence type="predicted"/>
<name>A0A890DJY3_ECOLX</name>
<reference evidence="1" key="1">
    <citation type="journal article" date="2021" name="Sci. Rep.">
        <title>Antibiotic resistance plasmid composition and architecture in Escherichia coli isolates from meat.</title>
        <authorList>
            <person name="Darphorn T.S."/>
            <person name="Bel K."/>
            <person name="Koenders-van Sint Anneland B.B."/>
            <person name="Brul S."/>
            <person name="Ter Kuile B.H."/>
        </authorList>
    </citation>
    <scope>NUCLEOTIDE SEQUENCE</scope>
    <source>
        <strain evidence="1">ESBL3301</strain>
    </source>
</reference>